<name>A0ABS8W1Y7_9PROT</name>
<sequence>MSENMDEELIKALLTAQTMSILDMSRIIGRLVNENKQIKEQSDFDTLASNLQNHLDLMLSTNKILMGSGNDSE</sequence>
<protein>
    <submittedName>
        <fullName evidence="1">Uncharacterized protein</fullName>
    </submittedName>
</protein>
<keyword evidence="2" id="KW-1185">Reference proteome</keyword>
<organism evidence="1 2">
    <name type="scientific">Acetobacter sicerae</name>
    <dbReference type="NCBI Taxonomy" id="85325"/>
    <lineage>
        <taxon>Bacteria</taxon>
        <taxon>Pseudomonadati</taxon>
        <taxon>Pseudomonadota</taxon>
        <taxon>Alphaproteobacteria</taxon>
        <taxon>Acetobacterales</taxon>
        <taxon>Acetobacteraceae</taxon>
        <taxon>Acetobacter</taxon>
    </lineage>
</organism>
<reference evidence="1 2" key="1">
    <citation type="submission" date="2021-12" db="EMBL/GenBank/DDBJ databases">
        <title>Genome sequence of Acetobacter sicerae DmPark20a_162.</title>
        <authorList>
            <person name="Chaston J.M."/>
        </authorList>
    </citation>
    <scope>NUCLEOTIDE SEQUENCE [LARGE SCALE GENOMIC DNA]</scope>
    <source>
        <strain evidence="1 2">DmPark20a_162</strain>
    </source>
</reference>
<gene>
    <name evidence="1" type="ORF">LWC05_16675</name>
</gene>
<evidence type="ECO:0000313" key="1">
    <source>
        <dbReference type="EMBL" id="MCE0745507.1"/>
    </source>
</evidence>
<comment type="caution">
    <text evidence="1">The sequence shown here is derived from an EMBL/GenBank/DDBJ whole genome shotgun (WGS) entry which is preliminary data.</text>
</comment>
<evidence type="ECO:0000313" key="2">
    <source>
        <dbReference type="Proteomes" id="UP001521074"/>
    </source>
</evidence>
<proteinExistence type="predicted"/>
<dbReference type="Proteomes" id="UP001521074">
    <property type="component" value="Unassembled WGS sequence"/>
</dbReference>
<dbReference type="RefSeq" id="WP_232879134.1">
    <property type="nucleotide sequence ID" value="NZ_JAJSOJ010000094.1"/>
</dbReference>
<accession>A0ABS8W1Y7</accession>
<dbReference type="EMBL" id="JAJSOJ010000094">
    <property type="protein sequence ID" value="MCE0745507.1"/>
    <property type="molecule type" value="Genomic_DNA"/>
</dbReference>